<organism evidence="2">
    <name type="scientific">Bartonella schoenbuchensis (strain DSM 13525 / NCTC 13165 / R1)</name>
    <dbReference type="NCBI Taxonomy" id="687861"/>
    <lineage>
        <taxon>Bacteria</taxon>
        <taxon>Pseudomonadati</taxon>
        <taxon>Pseudomonadota</taxon>
        <taxon>Alphaproteobacteria</taxon>
        <taxon>Hyphomicrobiales</taxon>
        <taxon>Bartonellaceae</taxon>
        <taxon>Bartonella</taxon>
    </lineage>
</organism>
<feature type="compositionally biased region" description="Low complexity" evidence="1">
    <location>
        <begin position="11"/>
        <end position="24"/>
    </location>
</feature>
<evidence type="ECO:0000313" key="2">
    <source>
        <dbReference type="EMBL" id="CBI82901.1"/>
    </source>
</evidence>
<sequence>MRISQPHSRLSTIPSIPSPTYSNTSPIMVSVLTTRGSLLTTQTFPPHRPASATPEPPHHVAFLTMPYSPFLLHAVLSTARMLPPTPHTTPHQLTATLPPSW</sequence>
<proteinExistence type="predicted"/>
<evidence type="ECO:0000256" key="1">
    <source>
        <dbReference type="SAM" id="MobiDB-lite"/>
    </source>
</evidence>
<gene>
    <name evidence="2" type="ORF">BARSC_190174</name>
</gene>
<name>E6Z1B3_BARSR</name>
<feature type="compositionally biased region" description="Polar residues" evidence="1">
    <location>
        <begin position="1"/>
        <end position="10"/>
    </location>
</feature>
<protein>
    <submittedName>
        <fullName evidence="2">Uncharacterized protein</fullName>
    </submittedName>
</protein>
<accession>E6Z1B3</accession>
<reference evidence="2" key="1">
    <citation type="journal article" date="2011" name="PLoS Genet.">
        <title>Parallel evolution of a type IV secretion system in radiating lineages of the host-restricted bacterial pathogen Bartonella.</title>
        <authorList>
            <person name="Engel P."/>
            <person name="Salzburger W."/>
            <person name="Liesch M."/>
            <person name="Chang C.C."/>
            <person name="Maruyama S."/>
            <person name="Lanz C."/>
            <person name="Calteau A."/>
            <person name="Lajus A."/>
            <person name="Medigue C."/>
            <person name="Schuster S.C."/>
            <person name="Dehio C."/>
        </authorList>
    </citation>
    <scope>NUCLEOTIDE SEQUENCE</scope>
    <source>
        <strain evidence="2">R1</strain>
    </source>
</reference>
<dbReference type="AlphaFoldDB" id="E6Z1B3"/>
<dbReference type="EMBL" id="FN645524">
    <property type="protein sequence ID" value="CBI82901.1"/>
    <property type="molecule type" value="Genomic_DNA"/>
</dbReference>
<feature type="region of interest" description="Disordered" evidence="1">
    <location>
        <begin position="1"/>
        <end position="24"/>
    </location>
</feature>